<feature type="compositionally biased region" description="Polar residues" evidence="6">
    <location>
        <begin position="1033"/>
        <end position="1046"/>
    </location>
</feature>
<dbReference type="InterPro" id="IPR009060">
    <property type="entry name" value="UBA-like_sf"/>
</dbReference>
<sequence length="1046" mass="117030">MADVALKNEGWYLSADGIAECSEDGRTGIQDIIKAALDSDFKLIGGKSLSEGVKSGKESLQGTYVVQVQKVRNVSAPKDNEESNAAPPLLRVTFTDGYTNLNGLVMETISQLGLNTPPGTKLKLTGKIPSVAGFLQLRPANVKVLGGRVDKLVDNWELKRTLAKQTRTVTGSDGGPPPWVEFGKRIAAEHEAPRGRDTFKSLEANKVKKSDGEFEAQRKAQIAEIAKSKDGTGGGKNFGPGTKQDKEIARIMEMGFTLEQATIALRQSNNNVNDAITMLVNPQSFRGGYENQGGHDNQNRGGYDNRGGGYDNRGAGDRYQDRGERPERYQNNRPDRNSSRQNERPPQERERNSYQGKSEERLSRPGENERRDVERRDTDRISDDGRGRGKPIEKSERPDRGGRGRRGRDENEGDDYGPPSKPSAPATLFDFLVKKTNIEVKEDKSDSSSEKGRDEKRPLYNDQSRKPSNLPPRLQHKDIKKEIQLNNEMKERERRPPGPPQSRSMNNYDPRQKAMMDRPQRRSEERQMGGRPRYDQGPPPRGRGGEPGYYRRGERQGGYNDENRGRGRNNTMVISNSHYNNNNQTQNYPPNYSGPHRGYRENYRENTRYENKASEDNRQQNYRDKNSRNPDRGKYQGDTATEETTSQVEPQVTETEQQQQMVATTTQHELNNQQQVPPGQQVTSQMQQMTLDQGEGQSEVTVTQVQQMSTVPAVNQPSSQVQETSMSQEIVMSQNSQTSQVYAQPAYSQEGHPPGFQVQMFQQPQQYPATAGYITQDALQQGQVAYNQGGNQIIYGGQTYQQIQIYNGTPSYPQVPGYPVPQEGAMVATSSGVIDTNGTMQYQSPENGAIQYVQIQPEKNGISISPEEHKAFLKKLQVGDFVSAKYYDDQEFYRATIHQLGPDGVTAFVTYTDYGNTEQIAIEDIHPLTKQDMAQMQVQMQQVYVQPQVSLQTMQPGVTAQYMNVQQSYPGYQQQGASIPAANMAAPNMAAPNMANPNIVPQNVVAGQTIEFRRGGNGQSFQNSRPNDRRINKGQTLYQPGPYKSN</sequence>
<feature type="compositionally biased region" description="Basic and acidic residues" evidence="6">
    <location>
        <begin position="598"/>
        <end position="635"/>
    </location>
</feature>
<name>A0A8J1TI79_OWEFU</name>
<dbReference type="AlphaFoldDB" id="A0A8J1TI79"/>
<dbReference type="Gene3D" id="1.10.8.10">
    <property type="entry name" value="DNA helicase RuvA subunit, C-terminal domain"/>
    <property type="match status" value="1"/>
</dbReference>
<dbReference type="EMBL" id="CAIIXF020000002">
    <property type="protein sequence ID" value="CAH1777870.1"/>
    <property type="molecule type" value="Genomic_DNA"/>
</dbReference>
<feature type="compositionally biased region" description="Basic and acidic residues" evidence="6">
    <location>
        <begin position="549"/>
        <end position="565"/>
    </location>
</feature>
<dbReference type="InterPro" id="IPR002999">
    <property type="entry name" value="Tudor"/>
</dbReference>
<organism evidence="7 8">
    <name type="scientific">Owenia fusiformis</name>
    <name type="common">Polychaete worm</name>
    <dbReference type="NCBI Taxonomy" id="6347"/>
    <lineage>
        <taxon>Eukaryota</taxon>
        <taxon>Metazoa</taxon>
        <taxon>Spiralia</taxon>
        <taxon>Lophotrochozoa</taxon>
        <taxon>Annelida</taxon>
        <taxon>Polychaeta</taxon>
        <taxon>Sedentaria</taxon>
        <taxon>Canalipalpata</taxon>
        <taxon>Sabellida</taxon>
        <taxon>Oweniida</taxon>
        <taxon>Oweniidae</taxon>
        <taxon>Owenia</taxon>
    </lineage>
</organism>
<proteinExistence type="predicted"/>
<dbReference type="InterPro" id="IPR013894">
    <property type="entry name" value="RMI1_OB"/>
</dbReference>
<feature type="region of interest" description="Disordered" evidence="6">
    <location>
        <begin position="287"/>
        <end position="653"/>
    </location>
</feature>
<dbReference type="SMART" id="SM00333">
    <property type="entry name" value="TUDOR"/>
    <property type="match status" value="1"/>
</dbReference>
<dbReference type="Pfam" id="PF08585">
    <property type="entry name" value="RMI1_N_C"/>
    <property type="match status" value="1"/>
</dbReference>
<keyword evidence="4" id="KW-0539">Nucleus</keyword>
<dbReference type="Pfam" id="PF00567">
    <property type="entry name" value="TUDOR"/>
    <property type="match status" value="1"/>
</dbReference>
<dbReference type="Proteomes" id="UP000749559">
    <property type="component" value="Unassembled WGS sequence"/>
</dbReference>
<comment type="subcellular location">
    <subcellularLocation>
        <location evidence="1">Nucleus</location>
    </subcellularLocation>
</comment>
<dbReference type="SMART" id="SM00165">
    <property type="entry name" value="UBA"/>
    <property type="match status" value="1"/>
</dbReference>
<dbReference type="GO" id="GO:0005634">
    <property type="term" value="C:nucleus"/>
    <property type="evidence" value="ECO:0007669"/>
    <property type="project" value="UniProtKB-SubCell"/>
</dbReference>
<feature type="region of interest" description="Disordered" evidence="6">
    <location>
        <begin position="1014"/>
        <end position="1046"/>
    </location>
</feature>
<evidence type="ECO:0000256" key="2">
    <source>
        <dbReference type="ARBA" id="ARBA00013421"/>
    </source>
</evidence>
<dbReference type="Gene3D" id="2.30.30.140">
    <property type="match status" value="1"/>
</dbReference>
<protein>
    <recommendedName>
        <fullName evidence="2">Tudor domain-containing protein 3</fullName>
    </recommendedName>
</protein>
<feature type="compositionally biased region" description="Basic and acidic residues" evidence="6">
    <location>
        <begin position="314"/>
        <end position="410"/>
    </location>
</feature>
<dbReference type="InterPro" id="IPR042470">
    <property type="entry name" value="RMI1_N_C_sf"/>
</dbReference>
<evidence type="ECO:0000256" key="3">
    <source>
        <dbReference type="ARBA" id="ARBA00022853"/>
    </source>
</evidence>
<gene>
    <name evidence="7" type="ORF">OFUS_LOCUS4862</name>
</gene>
<dbReference type="SMART" id="SM01161">
    <property type="entry name" value="DUF1767"/>
    <property type="match status" value="1"/>
</dbReference>
<keyword evidence="8" id="KW-1185">Reference proteome</keyword>
<dbReference type="SUPFAM" id="SSF46934">
    <property type="entry name" value="UBA-like"/>
    <property type="match status" value="1"/>
</dbReference>
<feature type="compositionally biased region" description="Basic and acidic residues" evidence="6">
    <location>
        <begin position="432"/>
        <end position="465"/>
    </location>
</feature>
<dbReference type="CDD" id="cd14270">
    <property type="entry name" value="UBA"/>
    <property type="match status" value="1"/>
</dbReference>
<feature type="compositionally biased region" description="Low complexity" evidence="6">
    <location>
        <begin position="642"/>
        <end position="653"/>
    </location>
</feature>
<evidence type="ECO:0000256" key="5">
    <source>
        <dbReference type="ARBA" id="ARBA00035105"/>
    </source>
</evidence>
<dbReference type="Gene3D" id="2.40.50.770">
    <property type="entry name" value="RecQ-mediated genome instability protein Rmi1, C-terminal domain"/>
    <property type="match status" value="1"/>
</dbReference>
<comment type="function">
    <text evidence="5">Scaffolding protein that specifically recognizes and binds dimethylarginine-containing proteins. Plays a role in the regulation of translation of target mRNAs by binding Arg/Gly-rich motifs (GAR) in dimethylarginine-containing proteins. In nucleus, acts as a coactivator: recognizes and binds asymmetric dimethylation on the core histone tails associated with transcriptional activation (H3R17me2a and H4R3me2a) and recruits proteins at these arginine-methylated loci. In cytoplasm, acts as an antiviral factor that participates in the assembly of stress granules together with G3BP1.</text>
</comment>
<comment type="caution">
    <text evidence="7">The sequence shown here is derived from an EMBL/GenBank/DDBJ whole genome shotgun (WGS) entry which is preliminary data.</text>
</comment>
<feature type="compositionally biased region" description="Basic and acidic residues" evidence="6">
    <location>
        <begin position="475"/>
        <end position="496"/>
    </location>
</feature>
<evidence type="ECO:0000313" key="8">
    <source>
        <dbReference type="Proteomes" id="UP000749559"/>
    </source>
</evidence>
<evidence type="ECO:0000256" key="1">
    <source>
        <dbReference type="ARBA" id="ARBA00004123"/>
    </source>
</evidence>
<dbReference type="PANTHER" id="PTHR13681">
    <property type="entry name" value="SURVIVAL OF MOTOR NEURON-RELATED-SPLICING FACTOR 30-RELATED"/>
    <property type="match status" value="1"/>
</dbReference>
<evidence type="ECO:0000256" key="6">
    <source>
        <dbReference type="SAM" id="MobiDB-lite"/>
    </source>
</evidence>
<dbReference type="SUPFAM" id="SSF63748">
    <property type="entry name" value="Tudor/PWWP/MBT"/>
    <property type="match status" value="1"/>
</dbReference>
<dbReference type="OrthoDB" id="434939at2759"/>
<dbReference type="PROSITE" id="PS50304">
    <property type="entry name" value="TUDOR"/>
    <property type="match status" value="1"/>
</dbReference>
<dbReference type="PANTHER" id="PTHR13681:SF24">
    <property type="entry name" value="TUDOR DOMAIN-CONTAINING PROTEIN 3"/>
    <property type="match status" value="1"/>
</dbReference>
<dbReference type="GO" id="GO:0006325">
    <property type="term" value="P:chromatin organization"/>
    <property type="evidence" value="ECO:0007669"/>
    <property type="project" value="UniProtKB-KW"/>
</dbReference>
<evidence type="ECO:0000256" key="4">
    <source>
        <dbReference type="ARBA" id="ARBA00023242"/>
    </source>
</evidence>
<dbReference type="InterPro" id="IPR015940">
    <property type="entry name" value="UBA"/>
</dbReference>
<dbReference type="Pfam" id="PF00627">
    <property type="entry name" value="UBA"/>
    <property type="match status" value="1"/>
</dbReference>
<keyword evidence="3" id="KW-0156">Chromatin regulator</keyword>
<dbReference type="PROSITE" id="PS50030">
    <property type="entry name" value="UBA"/>
    <property type="match status" value="1"/>
</dbReference>
<evidence type="ECO:0000313" key="7">
    <source>
        <dbReference type="EMBL" id="CAH1777870.1"/>
    </source>
</evidence>
<feature type="compositionally biased region" description="Low complexity" evidence="6">
    <location>
        <begin position="575"/>
        <end position="593"/>
    </location>
</feature>
<feature type="compositionally biased region" description="Basic and acidic residues" evidence="6">
    <location>
        <begin position="510"/>
        <end position="534"/>
    </location>
</feature>
<feature type="region of interest" description="Disordered" evidence="6">
    <location>
        <begin position="224"/>
        <end position="243"/>
    </location>
</feature>
<accession>A0A8J1TI79</accession>
<reference evidence="7" key="1">
    <citation type="submission" date="2022-03" db="EMBL/GenBank/DDBJ databases">
        <authorList>
            <person name="Martin C."/>
        </authorList>
    </citation>
    <scope>NUCLEOTIDE SEQUENCE</scope>
</reference>